<protein>
    <recommendedName>
        <fullName evidence="2">DUF4168 domain-containing protein</fullName>
    </recommendedName>
</protein>
<evidence type="ECO:0000256" key="1">
    <source>
        <dbReference type="SAM" id="SignalP"/>
    </source>
</evidence>
<dbReference type="EMBL" id="FOLH01000007">
    <property type="protein sequence ID" value="SFC47797.1"/>
    <property type="molecule type" value="Genomic_DNA"/>
</dbReference>
<evidence type="ECO:0000259" key="2">
    <source>
        <dbReference type="Pfam" id="PF13767"/>
    </source>
</evidence>
<dbReference type="RefSeq" id="WP_091964926.1">
    <property type="nucleotide sequence ID" value="NZ_FOLH01000007.1"/>
</dbReference>
<dbReference type="OrthoDB" id="6900175at2"/>
<organism evidence="3 4">
    <name type="scientific">Marinospirillum celere</name>
    <dbReference type="NCBI Taxonomy" id="1122252"/>
    <lineage>
        <taxon>Bacteria</taxon>
        <taxon>Pseudomonadati</taxon>
        <taxon>Pseudomonadota</taxon>
        <taxon>Gammaproteobacteria</taxon>
        <taxon>Oceanospirillales</taxon>
        <taxon>Oceanospirillaceae</taxon>
        <taxon>Marinospirillum</taxon>
    </lineage>
</organism>
<proteinExistence type="predicted"/>
<dbReference type="Pfam" id="PF13767">
    <property type="entry name" value="DUF4168"/>
    <property type="match status" value="1"/>
</dbReference>
<feature type="domain" description="DUF4168" evidence="2">
    <location>
        <begin position="41"/>
        <end position="117"/>
    </location>
</feature>
<reference evidence="3 4" key="1">
    <citation type="submission" date="2016-10" db="EMBL/GenBank/DDBJ databases">
        <authorList>
            <person name="de Groot N.N."/>
        </authorList>
    </citation>
    <scope>NUCLEOTIDE SEQUENCE [LARGE SCALE GENOMIC DNA]</scope>
    <source>
        <strain evidence="3 4">DSM 18438</strain>
    </source>
</reference>
<sequence>MKKLTALFLALFMLTGLSLHAVAQQQSQQGMQQQQMDMDFSDADLEKFVAVQPALEEIREDFTQRLEAADEQEAANQLQQEAGQLMVEAVEQEGLDVDTYNNIAMALQSNEELRDRVEGMM</sequence>
<accession>A0A1I1JH04</accession>
<feature type="signal peptide" evidence="1">
    <location>
        <begin position="1"/>
        <end position="23"/>
    </location>
</feature>
<dbReference type="AlphaFoldDB" id="A0A1I1JH04"/>
<dbReference type="InterPro" id="IPR025433">
    <property type="entry name" value="DUF4168"/>
</dbReference>
<evidence type="ECO:0000313" key="3">
    <source>
        <dbReference type="EMBL" id="SFC47797.1"/>
    </source>
</evidence>
<keyword evidence="4" id="KW-1185">Reference proteome</keyword>
<keyword evidence="1" id="KW-0732">Signal</keyword>
<dbReference type="Proteomes" id="UP000199058">
    <property type="component" value="Unassembled WGS sequence"/>
</dbReference>
<evidence type="ECO:0000313" key="4">
    <source>
        <dbReference type="Proteomes" id="UP000199058"/>
    </source>
</evidence>
<feature type="chain" id="PRO_5011658189" description="DUF4168 domain-containing protein" evidence="1">
    <location>
        <begin position="24"/>
        <end position="121"/>
    </location>
</feature>
<name>A0A1I1JH04_9GAMM</name>
<dbReference type="STRING" id="1122252.SAMN05660443_2791"/>
<gene>
    <name evidence="3" type="ORF">SAMN05660443_2791</name>
</gene>